<organism evidence="1">
    <name type="scientific">Ophidiomyces ophidiicola</name>
    <dbReference type="NCBI Taxonomy" id="1387563"/>
    <lineage>
        <taxon>Eukaryota</taxon>
        <taxon>Fungi</taxon>
        <taxon>Dikarya</taxon>
        <taxon>Ascomycota</taxon>
        <taxon>Pezizomycotina</taxon>
        <taxon>Eurotiomycetes</taxon>
        <taxon>Eurotiomycetidae</taxon>
        <taxon>Onygenales</taxon>
        <taxon>Onygenaceae</taxon>
        <taxon>Ophidiomyces</taxon>
    </lineage>
</organism>
<proteinExistence type="predicted"/>
<accession>A0ACB8V1Q4</accession>
<reference evidence="1" key="1">
    <citation type="journal article" date="2022" name="bioRxiv">
        <title>Population genetic analysis of Ophidiomyces ophidiicola, the causative agent of snake fungal disease, indicates recent introductions to the USA.</title>
        <authorList>
            <person name="Ladner J.T."/>
            <person name="Palmer J.M."/>
            <person name="Ettinger C.L."/>
            <person name="Stajich J.E."/>
            <person name="Farrell T.M."/>
            <person name="Glorioso B.M."/>
            <person name="Lawson B."/>
            <person name="Price S.J."/>
            <person name="Stengle A.G."/>
            <person name="Grear D.A."/>
            <person name="Lorch J.M."/>
        </authorList>
    </citation>
    <scope>NUCLEOTIDE SEQUENCE</scope>
    <source>
        <strain evidence="1">NWHC 24266-5</strain>
    </source>
</reference>
<comment type="caution">
    <text evidence="1">The sequence shown here is derived from an EMBL/GenBank/DDBJ whole genome shotgun (WGS) entry which is preliminary data.</text>
</comment>
<protein>
    <submittedName>
        <fullName evidence="1">Uncharacterized protein</fullName>
    </submittedName>
</protein>
<gene>
    <name evidence="1" type="ORF">LOY88_002592</name>
</gene>
<dbReference type="EMBL" id="JALBCA010000031">
    <property type="protein sequence ID" value="KAI2388396.1"/>
    <property type="molecule type" value="Genomic_DNA"/>
</dbReference>
<name>A0ACB8V1Q4_9EURO</name>
<evidence type="ECO:0000313" key="1">
    <source>
        <dbReference type="EMBL" id="KAI2388396.1"/>
    </source>
</evidence>
<sequence length="240" mass="27520">MDKGKRRDKGKQPIDFEGYHGIPGGPYEETRPRRNSEAPISALQYNTPRGNIPGRGVLDTAYNAPENTTSKFPKTYRNQEGPPGKRYNLFNPKWETQERPLTEYPLTGPYDYSYRPGETLSSLKQVERVIPPNERRGIMDPNNKKARVPNDPGPQRVVWAPSGNQNAREDSRISTPHSRLDIENTHGRDVIGTIYHPEGRSAGFERSRLSPLDRQGRQDDQRYRDRSISRGRHSESWPSR</sequence>